<dbReference type="InterPro" id="IPR008271">
    <property type="entry name" value="Ser/Thr_kinase_AS"/>
</dbReference>
<comment type="catalytic activity">
    <reaction evidence="10">
        <text>L-seryl-[protein] + ATP = O-phospho-L-seryl-[protein] + ADP + H(+)</text>
        <dbReference type="Rhea" id="RHEA:17989"/>
        <dbReference type="Rhea" id="RHEA-COMP:9863"/>
        <dbReference type="Rhea" id="RHEA-COMP:11604"/>
        <dbReference type="ChEBI" id="CHEBI:15378"/>
        <dbReference type="ChEBI" id="CHEBI:29999"/>
        <dbReference type="ChEBI" id="CHEBI:30616"/>
        <dbReference type="ChEBI" id="CHEBI:83421"/>
        <dbReference type="ChEBI" id="CHEBI:456216"/>
        <dbReference type="EC" id="2.7.11.1"/>
    </reaction>
</comment>
<evidence type="ECO:0000256" key="2">
    <source>
        <dbReference type="ARBA" id="ARBA00022527"/>
    </source>
</evidence>
<accession>A0A0L6VMH4</accession>
<dbReference type="InterPro" id="IPR017441">
    <property type="entry name" value="Protein_kinase_ATP_BS"/>
</dbReference>
<dbReference type="GO" id="GO:0004674">
    <property type="term" value="F:protein serine/threonine kinase activity"/>
    <property type="evidence" value="ECO:0007669"/>
    <property type="project" value="UniProtKB-KW"/>
</dbReference>
<feature type="binding site" evidence="11">
    <location>
        <position position="561"/>
    </location>
    <ligand>
        <name>ATP</name>
        <dbReference type="ChEBI" id="CHEBI:30616"/>
    </ligand>
</feature>
<evidence type="ECO:0000256" key="5">
    <source>
        <dbReference type="ARBA" id="ARBA00022741"/>
    </source>
</evidence>
<keyword evidence="3" id="KW-0597">Phosphoprotein</keyword>
<feature type="domain" description="Protein kinase" evidence="13">
    <location>
        <begin position="532"/>
        <end position="884"/>
    </location>
</feature>
<dbReference type="CDD" id="cd05573">
    <property type="entry name" value="STKc_ROCK_NDR_like"/>
    <property type="match status" value="1"/>
</dbReference>
<dbReference type="InterPro" id="IPR059233">
    <property type="entry name" value="MobB_NdrA/B/Cbk1"/>
</dbReference>
<dbReference type="EMBL" id="LAVV01003665">
    <property type="protein sequence ID" value="KNZ61976.1"/>
    <property type="molecule type" value="Genomic_DNA"/>
</dbReference>
<dbReference type="PANTHER" id="PTHR22988">
    <property type="entry name" value="MYOTONIC DYSTROPHY S/T KINASE-RELATED"/>
    <property type="match status" value="1"/>
</dbReference>
<dbReference type="Pfam" id="PF00069">
    <property type="entry name" value="Pkinase"/>
    <property type="match status" value="2"/>
</dbReference>
<evidence type="ECO:0000259" key="14">
    <source>
        <dbReference type="PROSITE" id="PS51285"/>
    </source>
</evidence>
<dbReference type="PROSITE" id="PS50011">
    <property type="entry name" value="PROTEIN_KINASE_DOM"/>
    <property type="match status" value="1"/>
</dbReference>
<evidence type="ECO:0000259" key="13">
    <source>
        <dbReference type="PROSITE" id="PS50011"/>
    </source>
</evidence>
<feature type="region of interest" description="Disordered" evidence="12">
    <location>
        <begin position="189"/>
        <end position="212"/>
    </location>
</feature>
<dbReference type="EC" id="2.7.11.1" evidence="1"/>
<dbReference type="SUPFAM" id="SSF56112">
    <property type="entry name" value="Protein kinase-like (PK-like)"/>
    <property type="match status" value="1"/>
</dbReference>
<dbReference type="InterPro" id="IPR000961">
    <property type="entry name" value="AGC-kinase_C"/>
</dbReference>
<dbReference type="SMART" id="SM00220">
    <property type="entry name" value="S_TKc"/>
    <property type="match status" value="1"/>
</dbReference>
<dbReference type="SMART" id="SM00133">
    <property type="entry name" value="S_TK_X"/>
    <property type="match status" value="1"/>
</dbReference>
<keyword evidence="7 11" id="KW-0067">ATP-binding</keyword>
<dbReference type="FunFam" id="1.10.510.10:FF:000024">
    <property type="entry name" value="Probable serine/threonine-protein kinase cot-1"/>
    <property type="match status" value="1"/>
</dbReference>
<feature type="region of interest" description="Disordered" evidence="12">
    <location>
        <begin position="322"/>
        <end position="380"/>
    </location>
</feature>
<dbReference type="Gene3D" id="3.30.200.20">
    <property type="entry name" value="Phosphorylase Kinase, domain 1"/>
    <property type="match status" value="2"/>
</dbReference>
<evidence type="ECO:0000256" key="9">
    <source>
        <dbReference type="ARBA" id="ARBA00047899"/>
    </source>
</evidence>
<dbReference type="PROSITE" id="PS51285">
    <property type="entry name" value="AGC_KINASE_CTER"/>
    <property type="match status" value="1"/>
</dbReference>
<feature type="domain" description="AGC-kinase C-terminal" evidence="14">
    <location>
        <begin position="885"/>
        <end position="970"/>
    </location>
</feature>
<feature type="compositionally biased region" description="Low complexity" evidence="12">
    <location>
        <begin position="137"/>
        <end position="158"/>
    </location>
</feature>
<comment type="catalytic activity">
    <reaction evidence="9">
        <text>L-threonyl-[protein] + ATP = O-phospho-L-threonyl-[protein] + ADP + H(+)</text>
        <dbReference type="Rhea" id="RHEA:46608"/>
        <dbReference type="Rhea" id="RHEA-COMP:11060"/>
        <dbReference type="Rhea" id="RHEA-COMP:11605"/>
        <dbReference type="ChEBI" id="CHEBI:15378"/>
        <dbReference type="ChEBI" id="CHEBI:30013"/>
        <dbReference type="ChEBI" id="CHEBI:30616"/>
        <dbReference type="ChEBI" id="CHEBI:61977"/>
        <dbReference type="ChEBI" id="CHEBI:456216"/>
        <dbReference type="EC" id="2.7.11.1"/>
    </reaction>
</comment>
<keyword evidence="4" id="KW-0808">Transferase</keyword>
<gene>
    <name evidence="15" type="ORF">VP01_1329g13</name>
</gene>
<feature type="region of interest" description="Disordered" evidence="12">
    <location>
        <begin position="408"/>
        <end position="436"/>
    </location>
</feature>
<dbReference type="OrthoDB" id="3638488at2759"/>
<keyword evidence="2" id="KW-0723">Serine/threonine-protein kinase</keyword>
<keyword evidence="16" id="KW-1185">Reference proteome</keyword>
<protein>
    <recommendedName>
        <fullName evidence="1">non-specific serine/threonine protein kinase</fullName>
        <ecNumber evidence="1">2.7.11.1</ecNumber>
    </recommendedName>
</protein>
<evidence type="ECO:0000256" key="12">
    <source>
        <dbReference type="SAM" id="MobiDB-lite"/>
    </source>
</evidence>
<evidence type="ECO:0000256" key="6">
    <source>
        <dbReference type="ARBA" id="ARBA00022777"/>
    </source>
</evidence>
<keyword evidence="6 15" id="KW-0418">Kinase</keyword>
<feature type="compositionally biased region" description="Basic and acidic residues" evidence="12">
    <location>
        <begin position="1012"/>
        <end position="1023"/>
    </location>
</feature>
<dbReference type="STRING" id="27349.A0A0L6VMH4"/>
<feature type="compositionally biased region" description="Low complexity" evidence="12">
    <location>
        <begin position="419"/>
        <end position="433"/>
    </location>
</feature>
<comment type="similarity">
    <text evidence="8">Belongs to the protein kinase superfamily. STE Ser/Thr protein kinase family. COT1 subfamily.</text>
</comment>
<dbReference type="PROSITE" id="PS00107">
    <property type="entry name" value="PROTEIN_KINASE_ATP"/>
    <property type="match status" value="1"/>
</dbReference>
<dbReference type="InterPro" id="IPR050839">
    <property type="entry name" value="Rho-assoc_Ser/Thr_Kinase"/>
</dbReference>
<evidence type="ECO:0000256" key="3">
    <source>
        <dbReference type="ARBA" id="ARBA00022553"/>
    </source>
</evidence>
<feature type="region of interest" description="Disordered" evidence="12">
    <location>
        <begin position="132"/>
        <end position="165"/>
    </location>
</feature>
<dbReference type="Gene3D" id="1.10.510.10">
    <property type="entry name" value="Transferase(Phosphotransferase) domain 1"/>
    <property type="match status" value="2"/>
</dbReference>
<evidence type="ECO:0000256" key="10">
    <source>
        <dbReference type="ARBA" id="ARBA00048679"/>
    </source>
</evidence>
<dbReference type="PROSITE" id="PS00108">
    <property type="entry name" value="PROTEIN_KINASE_ST"/>
    <property type="match status" value="1"/>
</dbReference>
<evidence type="ECO:0000256" key="11">
    <source>
        <dbReference type="PROSITE-ProRule" id="PRU10141"/>
    </source>
</evidence>
<feature type="compositionally biased region" description="Polar residues" evidence="12">
    <location>
        <begin position="350"/>
        <end position="380"/>
    </location>
</feature>
<evidence type="ECO:0000256" key="7">
    <source>
        <dbReference type="ARBA" id="ARBA00022840"/>
    </source>
</evidence>
<dbReference type="FunFam" id="3.30.200.20:FF:000192">
    <property type="entry name" value="Serine/threonine-protein kinase cot-1"/>
    <property type="match status" value="1"/>
</dbReference>
<evidence type="ECO:0000313" key="15">
    <source>
        <dbReference type="EMBL" id="KNZ61976.1"/>
    </source>
</evidence>
<organism evidence="15 16">
    <name type="scientific">Puccinia sorghi</name>
    <dbReference type="NCBI Taxonomy" id="27349"/>
    <lineage>
        <taxon>Eukaryota</taxon>
        <taxon>Fungi</taxon>
        <taxon>Dikarya</taxon>
        <taxon>Basidiomycota</taxon>
        <taxon>Pucciniomycotina</taxon>
        <taxon>Pucciniomycetes</taxon>
        <taxon>Pucciniales</taxon>
        <taxon>Pucciniaceae</taxon>
        <taxon>Puccinia</taxon>
    </lineage>
</organism>
<evidence type="ECO:0000256" key="1">
    <source>
        <dbReference type="ARBA" id="ARBA00012513"/>
    </source>
</evidence>
<dbReference type="GO" id="GO:0007010">
    <property type="term" value="P:cytoskeleton organization"/>
    <property type="evidence" value="ECO:0007669"/>
    <property type="project" value="UniProtKB-ARBA"/>
</dbReference>
<dbReference type="AlphaFoldDB" id="A0A0L6VMH4"/>
<sequence length="1023" mass="114749">MSQSYIIIRMKEYVIERQNRSRMLHHASLSGGLAAPCAPFLAAKESMDTFHSILRAGEASFSRTTKKPPPHCLALFSILSELKGMDQPKPTKQASKVLRRLDLSRATYPHFLSAPKSAPAWIRKLGDSNRFKPKRLPSGTSATEAEESTSSPITPSSALNLQGELSPHSAASYQYSENIQANILETGGTAFSTVQPPNPTPDTDDVFLPSSRDVNRDTSTSWVHLKSPLSTSVAKIADRLSPSGRLSLSVTASAPFSKPNFLARRFSSTKPNKRISVDMVGQPLTSRLTNWSRHLSHTSDPHQMADVLQTWNDQVTGKLTAVDGGSGQNTSGAQACRGNMASGSEMRFHPSTQNDQESNETSFNLNGQTSGFTENFSSSHLVSEGPEIAIPDAGTNNTVIVRKQPPRTRHSLDFSGLGPVPSSSSETSSLPSPNGILSEALEGISEERSEVSCAPSLITVEKAVATKVFFEKHYDAILKRPKVRDQRKKLMVDELLRLNMNDNDREEIMTNWNRSETAYLREIRNRVGIENFKKLKTIGHGAFGVVSLVREEITGELLAMKQMKKSDMLRRGQEGHVRAERDLMSAASSICRWIVRLVYSFQDVDHLYLVMEYMGGGDMLNLLIQRDTFPESMAKFYVAEMILAIEEAHKLGYIHRDIKPDNFLFDRDGHVKLSDFGLATDFHWSHDAAYYEHQRIALLRKHGIDLEDGLPNPKRLDQTYSLDEETIGQNFTASGSKEDRLLTIRDRKRKKMAYSVVGTNNYMAPEVLKSGGYDRACDWWSLGVILFEMIYGYPPFSSRSRQITRTKIMQWKSYLRFPTSPHISQHGSHFIQSLLCDRKDRLGSTNRPALPPRNNLRNSTSKWLNFEPTIQREGADELKAHPWFKGINFQTIHLEAPPFVPNLKSETDTRYFEDDIDANPLPLPGGGGKPTTRDLLLGHSQYGADILETRKKHAFVGYTFKSPRREVFDPRRGFILQNFTSSQSVQEAEPKNHHDTIQAFPAETSTPSGLEYGREENLRRMSL</sequence>
<evidence type="ECO:0000256" key="4">
    <source>
        <dbReference type="ARBA" id="ARBA00022679"/>
    </source>
</evidence>
<dbReference type="InterPro" id="IPR011009">
    <property type="entry name" value="Kinase-like_dom_sf"/>
</dbReference>
<evidence type="ECO:0000256" key="8">
    <source>
        <dbReference type="ARBA" id="ARBA00038271"/>
    </source>
</evidence>
<name>A0A0L6VMH4_9BASI</name>
<keyword evidence="5 11" id="KW-0547">Nucleotide-binding</keyword>
<dbReference type="PANTHER" id="PTHR22988:SF76">
    <property type="entry name" value="CHROMOSOME UNDETERMINED SCAFFOLD_135, WHOLE GENOME SHOTGUN SEQUENCE"/>
    <property type="match status" value="1"/>
</dbReference>
<evidence type="ECO:0000313" key="16">
    <source>
        <dbReference type="Proteomes" id="UP000037035"/>
    </source>
</evidence>
<comment type="caution">
    <text evidence="15">The sequence shown here is derived from an EMBL/GenBank/DDBJ whole genome shotgun (WGS) entry which is preliminary data.</text>
</comment>
<proteinExistence type="inferred from homology"/>
<feature type="region of interest" description="Disordered" evidence="12">
    <location>
        <begin position="982"/>
        <end position="1023"/>
    </location>
</feature>
<dbReference type="CDD" id="cd21742">
    <property type="entry name" value="MobB_NDR_LATS-like"/>
    <property type="match status" value="1"/>
</dbReference>
<dbReference type="Proteomes" id="UP000037035">
    <property type="component" value="Unassembled WGS sequence"/>
</dbReference>
<dbReference type="InterPro" id="IPR000719">
    <property type="entry name" value="Prot_kinase_dom"/>
</dbReference>
<dbReference type="VEuPathDB" id="FungiDB:VP01_1329g13"/>
<dbReference type="GO" id="GO:0005524">
    <property type="term" value="F:ATP binding"/>
    <property type="evidence" value="ECO:0007669"/>
    <property type="project" value="UniProtKB-UniRule"/>
</dbReference>
<reference evidence="15 16" key="1">
    <citation type="submission" date="2015-08" db="EMBL/GenBank/DDBJ databases">
        <title>Next Generation Sequencing and Analysis of the Genome of Puccinia sorghi L Schw, the Causal Agent of Maize Common Rust.</title>
        <authorList>
            <person name="Rochi L."/>
            <person name="Burguener G."/>
            <person name="Darino M."/>
            <person name="Turjanski A."/>
            <person name="Kreff E."/>
            <person name="Dieguez M.J."/>
            <person name="Sacco F."/>
        </authorList>
    </citation>
    <scope>NUCLEOTIDE SEQUENCE [LARGE SCALE GENOMIC DNA]</scope>
    <source>
        <strain evidence="15 16">RO10H11247</strain>
    </source>
</reference>